<protein>
    <submittedName>
        <fullName evidence="2">Uncharacterized protein</fullName>
    </submittedName>
</protein>
<gene>
    <name evidence="2" type="ORF">ELS19_17695</name>
</gene>
<dbReference type="EMBL" id="RZHH01000003">
    <property type="protein sequence ID" value="RYJ08727.1"/>
    <property type="molecule type" value="Genomic_DNA"/>
</dbReference>
<proteinExistence type="predicted"/>
<feature type="compositionally biased region" description="Basic and acidic residues" evidence="1">
    <location>
        <begin position="28"/>
        <end position="40"/>
    </location>
</feature>
<reference evidence="2 3" key="1">
    <citation type="submission" date="2018-12" db="EMBL/GenBank/DDBJ databases">
        <title>Genome analysis provides insights into bioremediation potentialities of Halogeometricum borinquense strain N11.</title>
        <authorList>
            <person name="Najjari A."/>
            <person name="Youssef N."/>
            <person name="Fhoula I."/>
            <person name="Ben Dhia O."/>
            <person name="Mahjoubi M."/>
            <person name="Ouzari H.I."/>
            <person name="Cherif A."/>
        </authorList>
    </citation>
    <scope>NUCLEOTIDE SEQUENCE [LARGE SCALE GENOMIC DNA]</scope>
    <source>
        <strain evidence="2 3">N11</strain>
    </source>
</reference>
<dbReference type="OMA" id="NENINWK"/>
<name>A0A482T750_9EURY</name>
<dbReference type="AlphaFoldDB" id="A0A482T750"/>
<organism evidence="2 3">
    <name type="scientific">Halogeometricum borinquense</name>
    <dbReference type="NCBI Taxonomy" id="60847"/>
    <lineage>
        <taxon>Archaea</taxon>
        <taxon>Methanobacteriati</taxon>
        <taxon>Methanobacteriota</taxon>
        <taxon>Stenosarchaea group</taxon>
        <taxon>Halobacteria</taxon>
        <taxon>Halobacteriales</taxon>
        <taxon>Haloferacaceae</taxon>
        <taxon>Halogeometricum</taxon>
    </lineage>
</organism>
<dbReference type="Proteomes" id="UP000294028">
    <property type="component" value="Unassembled WGS sequence"/>
</dbReference>
<evidence type="ECO:0000313" key="2">
    <source>
        <dbReference type="EMBL" id="RYJ08727.1"/>
    </source>
</evidence>
<accession>A0A482T750</accession>
<evidence type="ECO:0000313" key="3">
    <source>
        <dbReference type="Proteomes" id="UP000294028"/>
    </source>
</evidence>
<feature type="region of interest" description="Disordered" evidence="1">
    <location>
        <begin position="1"/>
        <end position="54"/>
    </location>
</feature>
<evidence type="ECO:0000256" key="1">
    <source>
        <dbReference type="SAM" id="MobiDB-lite"/>
    </source>
</evidence>
<comment type="caution">
    <text evidence="2">The sequence shown here is derived from an EMBL/GenBank/DDBJ whole genome shotgun (WGS) entry which is preliminary data.</text>
</comment>
<sequence length="312" mass="34906">MGVGGVGSARERTDNDGSGPPGTAGVANEERLPIHAEGKLIHKITPNPDSEGEYRYERTFKSPDLAERYGDPTFTYETISVPKEQVREEVRNGERSTYVQRTQQVIGTAQEQRNAEREIWNKKPEGGVQPQHIPPLDGNVPLYHYKKESDAEDMQNRGAPLNVAWETEDSQSIKNHMENGNGGGRWLPASPITAIIRQNRYVNLPDGGTKSNDTHVMRWVPNALCTTKQYHIRLYDVPFDDIKAVGQAHRDPCDHGKIPFLDANFKLDKAREAVVGFWGDGHSNINHESTDIGNTSNKFGSHSGTWAYFDED</sequence>